<evidence type="ECO:0000313" key="9">
    <source>
        <dbReference type="Proteomes" id="UP000199541"/>
    </source>
</evidence>
<name>A0AAN4UUM6_9RHOB</name>
<dbReference type="Proteomes" id="UP000199541">
    <property type="component" value="Unassembled WGS sequence"/>
</dbReference>
<dbReference type="EMBL" id="FNOB01000022">
    <property type="protein sequence ID" value="SDX63070.1"/>
    <property type="molecule type" value="Genomic_DNA"/>
</dbReference>
<sequence>MRLSLYIARKFLIAFASVLAIFALFLMLLDMVEQIRRFAGDNVSFAQAAGLAALNVPGSLYRILPLVVILATLVLFLGMARTSELVVIRAAGRSALRCLLAPVVTALIIGILAVAVLNPIVAATSSEYDALRSHYTKGNESVLSISREGLWLRQGGPGGQTVIRAAKANTDATVLHDVSFLSFGTTGNPTMRIEARKAQLEPGAWKLSDAKIWSFGAGANPERQARFAKTLTLPSDLTRSQIRDSFGAPSAVPIWKLPAFIQRLEKAGFSARQHRVWFQMELALPLLLAAMVLIGAGFTMRHTRFGRTGLMVLLALMSGFAIFFLRNFTQVLGENGQLPVALAAWSPPVAAVLLALGFLLHLEEG</sequence>
<dbReference type="RefSeq" id="WP_035838369.1">
    <property type="nucleotide sequence ID" value="NZ_BNAB01000023.1"/>
</dbReference>
<evidence type="ECO:0000256" key="2">
    <source>
        <dbReference type="ARBA" id="ARBA00022475"/>
    </source>
</evidence>
<evidence type="ECO:0000313" key="8">
    <source>
        <dbReference type="EMBL" id="SDX63070.1"/>
    </source>
</evidence>
<keyword evidence="4 6" id="KW-1133">Transmembrane helix</keyword>
<evidence type="ECO:0000313" key="7">
    <source>
        <dbReference type="EMBL" id="GHE05310.1"/>
    </source>
</evidence>
<feature type="transmembrane region" description="Helical" evidence="6">
    <location>
        <begin position="276"/>
        <end position="298"/>
    </location>
</feature>
<reference evidence="7" key="1">
    <citation type="journal article" date="2014" name="Int. J. Syst. Evol. Microbiol.">
        <title>Complete genome sequence of Corynebacterium casei LMG S-19264T (=DSM 44701T), isolated from a smear-ripened cheese.</title>
        <authorList>
            <consortium name="US DOE Joint Genome Institute (JGI-PGF)"/>
            <person name="Walter F."/>
            <person name="Albersmeier A."/>
            <person name="Kalinowski J."/>
            <person name="Ruckert C."/>
        </authorList>
    </citation>
    <scope>NUCLEOTIDE SEQUENCE</scope>
    <source>
        <strain evidence="7">CGMCC 1.10859</strain>
    </source>
</reference>
<feature type="transmembrane region" description="Helical" evidence="6">
    <location>
        <begin position="99"/>
        <end position="121"/>
    </location>
</feature>
<comment type="subcellular location">
    <subcellularLocation>
        <location evidence="1">Cell membrane</location>
        <topology evidence="1">Multi-pass membrane protein</topology>
    </subcellularLocation>
</comment>
<evidence type="ECO:0000256" key="5">
    <source>
        <dbReference type="ARBA" id="ARBA00023136"/>
    </source>
</evidence>
<comment type="caution">
    <text evidence="7">The sequence shown here is derived from an EMBL/GenBank/DDBJ whole genome shotgun (WGS) entry which is preliminary data.</text>
</comment>
<dbReference type="InterPro" id="IPR030923">
    <property type="entry name" value="LptG"/>
</dbReference>
<feature type="transmembrane region" description="Helical" evidence="6">
    <location>
        <begin position="310"/>
        <end position="328"/>
    </location>
</feature>
<keyword evidence="5 6" id="KW-0472">Membrane</keyword>
<feature type="transmembrane region" description="Helical" evidence="6">
    <location>
        <begin position="12"/>
        <end position="29"/>
    </location>
</feature>
<reference evidence="8 9" key="2">
    <citation type="submission" date="2016-10" db="EMBL/GenBank/DDBJ databases">
        <authorList>
            <person name="Varghese N."/>
            <person name="Submissions S."/>
        </authorList>
    </citation>
    <scope>NUCLEOTIDE SEQUENCE [LARGE SCALE GENOMIC DNA]</scope>
    <source>
        <strain evidence="8 9">DSM 24802</strain>
    </source>
</reference>
<dbReference type="Pfam" id="PF03739">
    <property type="entry name" value="LptF_LptG"/>
    <property type="match status" value="1"/>
</dbReference>
<keyword evidence="9" id="KW-1185">Reference proteome</keyword>
<dbReference type="GO" id="GO:0015920">
    <property type="term" value="P:lipopolysaccharide transport"/>
    <property type="evidence" value="ECO:0007669"/>
    <property type="project" value="TreeGrafter"/>
</dbReference>
<evidence type="ECO:0000256" key="6">
    <source>
        <dbReference type="SAM" id="Phobius"/>
    </source>
</evidence>
<evidence type="ECO:0000256" key="1">
    <source>
        <dbReference type="ARBA" id="ARBA00004651"/>
    </source>
</evidence>
<evidence type="ECO:0000256" key="4">
    <source>
        <dbReference type="ARBA" id="ARBA00022989"/>
    </source>
</evidence>
<dbReference type="InterPro" id="IPR005495">
    <property type="entry name" value="LptG/LptF_permease"/>
</dbReference>
<feature type="transmembrane region" description="Helical" evidence="6">
    <location>
        <begin position="340"/>
        <end position="362"/>
    </location>
</feature>
<keyword evidence="3 6" id="KW-0812">Transmembrane</keyword>
<reference evidence="7" key="3">
    <citation type="submission" date="2023-06" db="EMBL/GenBank/DDBJ databases">
        <authorList>
            <person name="Sun Q."/>
            <person name="Zhou Y."/>
        </authorList>
    </citation>
    <scope>NUCLEOTIDE SEQUENCE</scope>
    <source>
        <strain evidence="7">CGMCC 1.10859</strain>
    </source>
</reference>
<gene>
    <name evidence="7" type="ORF">GCM10008024_35590</name>
    <name evidence="8" type="ORF">SAMN05444006_12218</name>
</gene>
<keyword evidence="2" id="KW-1003">Cell membrane</keyword>
<proteinExistence type="predicted"/>
<dbReference type="GO" id="GO:0043190">
    <property type="term" value="C:ATP-binding cassette (ABC) transporter complex"/>
    <property type="evidence" value="ECO:0007669"/>
    <property type="project" value="InterPro"/>
</dbReference>
<dbReference type="EMBL" id="BNAB01000023">
    <property type="protein sequence ID" value="GHE05310.1"/>
    <property type="molecule type" value="Genomic_DNA"/>
</dbReference>
<dbReference type="Proteomes" id="UP000634647">
    <property type="component" value="Unassembled WGS sequence"/>
</dbReference>
<feature type="transmembrane region" description="Helical" evidence="6">
    <location>
        <begin position="60"/>
        <end position="78"/>
    </location>
</feature>
<evidence type="ECO:0000256" key="3">
    <source>
        <dbReference type="ARBA" id="ARBA00022692"/>
    </source>
</evidence>
<dbReference type="PANTHER" id="PTHR33529:SF2">
    <property type="entry name" value="LIPOPOLYSACCHARIDE EXPORT SYSTEM PERMEASE PROTEIN LPTG"/>
    <property type="match status" value="1"/>
</dbReference>
<dbReference type="AlphaFoldDB" id="A0AAN4UUM6"/>
<evidence type="ECO:0000313" key="10">
    <source>
        <dbReference type="Proteomes" id="UP000634647"/>
    </source>
</evidence>
<organism evidence="7 10">
    <name type="scientific">Allgaiera indica</name>
    <dbReference type="NCBI Taxonomy" id="765699"/>
    <lineage>
        <taxon>Bacteria</taxon>
        <taxon>Pseudomonadati</taxon>
        <taxon>Pseudomonadota</taxon>
        <taxon>Alphaproteobacteria</taxon>
        <taxon>Rhodobacterales</taxon>
        <taxon>Paracoccaceae</taxon>
        <taxon>Allgaiera</taxon>
    </lineage>
</organism>
<dbReference type="PANTHER" id="PTHR33529">
    <property type="entry name" value="SLR0882 PROTEIN-RELATED"/>
    <property type="match status" value="1"/>
</dbReference>
<protein>
    <submittedName>
        <fullName evidence="7">LPS export ABC transporter permease LptG</fullName>
    </submittedName>
    <submittedName>
        <fullName evidence="8">Lipopolysaccharide export system permease protein</fullName>
    </submittedName>
</protein>
<dbReference type="GO" id="GO:0055085">
    <property type="term" value="P:transmembrane transport"/>
    <property type="evidence" value="ECO:0007669"/>
    <property type="project" value="InterPro"/>
</dbReference>
<dbReference type="NCBIfam" id="TIGR04408">
    <property type="entry name" value="LptG_lptG"/>
    <property type="match status" value="1"/>
</dbReference>
<accession>A0AAN4UUM6</accession>